<dbReference type="PANTHER" id="PTHR35005:SF1">
    <property type="entry name" value="2-AMINO-5-FORMYLAMINO-6-RIBOSYLAMINOPYRIMIDIN-4(3H)-ONE 5'-MONOPHOSPHATE DEFORMYLASE"/>
    <property type="match status" value="1"/>
</dbReference>
<evidence type="ECO:0000256" key="3">
    <source>
        <dbReference type="ARBA" id="ARBA00022801"/>
    </source>
</evidence>
<comment type="caution">
    <text evidence="6">The sequence shown here is derived from an EMBL/GenBank/DDBJ whole genome shotgun (WGS) entry which is preliminary data.</text>
</comment>
<protein>
    <submittedName>
        <fullName evidence="6">Creatininase family protein</fullName>
    </submittedName>
</protein>
<dbReference type="Gene3D" id="3.40.50.10310">
    <property type="entry name" value="Creatininase"/>
    <property type="match status" value="1"/>
</dbReference>
<dbReference type="GO" id="GO:0046872">
    <property type="term" value="F:metal ion binding"/>
    <property type="evidence" value="ECO:0007669"/>
    <property type="project" value="UniProtKB-KW"/>
</dbReference>
<evidence type="ECO:0000256" key="4">
    <source>
        <dbReference type="ARBA" id="ARBA00022833"/>
    </source>
</evidence>
<dbReference type="EMBL" id="JAACAK010000108">
    <property type="protein sequence ID" value="NIR75951.1"/>
    <property type="molecule type" value="Genomic_DNA"/>
</dbReference>
<evidence type="ECO:0000313" key="7">
    <source>
        <dbReference type="Proteomes" id="UP000702544"/>
    </source>
</evidence>
<dbReference type="GO" id="GO:0016811">
    <property type="term" value="F:hydrolase activity, acting on carbon-nitrogen (but not peptide) bonds, in linear amides"/>
    <property type="evidence" value="ECO:0007669"/>
    <property type="project" value="TreeGrafter"/>
</dbReference>
<keyword evidence="3" id="KW-0378">Hydrolase</keyword>
<evidence type="ECO:0000256" key="2">
    <source>
        <dbReference type="ARBA" id="ARBA00022723"/>
    </source>
</evidence>
<dbReference type="Pfam" id="PF02633">
    <property type="entry name" value="Creatininase"/>
    <property type="match status" value="1"/>
</dbReference>
<comment type="similarity">
    <text evidence="5">Belongs to the creatininase superfamily.</text>
</comment>
<keyword evidence="4" id="KW-0862">Zinc</keyword>
<keyword evidence="2" id="KW-0479">Metal-binding</keyword>
<dbReference type="Proteomes" id="UP000702544">
    <property type="component" value="Unassembled WGS sequence"/>
</dbReference>
<organism evidence="6 7">
    <name type="scientific">Candidatus Kutchimonas denitrificans</name>
    <dbReference type="NCBI Taxonomy" id="3056748"/>
    <lineage>
        <taxon>Bacteria</taxon>
        <taxon>Pseudomonadati</taxon>
        <taxon>Gemmatimonadota</taxon>
        <taxon>Gemmatimonadia</taxon>
        <taxon>Candidatus Palauibacterales</taxon>
        <taxon>Candidatus Palauibacteraceae</taxon>
        <taxon>Candidatus Kutchimonas</taxon>
    </lineage>
</organism>
<evidence type="ECO:0000256" key="5">
    <source>
        <dbReference type="ARBA" id="ARBA00024029"/>
    </source>
</evidence>
<accession>A0AAE4ZBK8</accession>
<gene>
    <name evidence="6" type="ORF">GWO12_12715</name>
</gene>
<comment type="cofactor">
    <cofactor evidence="1">
        <name>Zn(2+)</name>
        <dbReference type="ChEBI" id="CHEBI:29105"/>
    </cofactor>
</comment>
<evidence type="ECO:0000256" key="1">
    <source>
        <dbReference type="ARBA" id="ARBA00001947"/>
    </source>
</evidence>
<dbReference type="PANTHER" id="PTHR35005">
    <property type="entry name" value="3-DEHYDRO-SCYLLO-INOSOSE HYDROLASE"/>
    <property type="match status" value="1"/>
</dbReference>
<dbReference type="InterPro" id="IPR024087">
    <property type="entry name" value="Creatininase-like_sf"/>
</dbReference>
<dbReference type="GO" id="GO:0009231">
    <property type="term" value="P:riboflavin biosynthetic process"/>
    <property type="evidence" value="ECO:0007669"/>
    <property type="project" value="TreeGrafter"/>
</dbReference>
<proteinExistence type="inferred from homology"/>
<dbReference type="SUPFAM" id="SSF102215">
    <property type="entry name" value="Creatininase"/>
    <property type="match status" value="1"/>
</dbReference>
<name>A0AAE4ZBK8_9BACT</name>
<reference evidence="6 7" key="1">
    <citation type="submission" date="2020-01" db="EMBL/GenBank/DDBJ databases">
        <title>Genomes assembled from Gulf of Kutch pelagic sediment metagenomes.</title>
        <authorList>
            <person name="Chandrashekar M."/>
            <person name="Mahajan M.S."/>
            <person name="Dave K.J."/>
            <person name="Vatsa P."/>
            <person name="Nathani N.M."/>
        </authorList>
    </citation>
    <scope>NUCLEOTIDE SEQUENCE [LARGE SCALE GENOMIC DNA]</scope>
    <source>
        <strain evidence="6">KS3-K002</strain>
    </source>
</reference>
<sequence length="233" mass="26017">MRIADMNWMQVEEYLERDDRAAVPLGSTEQHAYLSLATDALIPERLAREAAEPLGIPVFPVLPYGISPYFSAFPGTVTLRQETYERLILDILDSLAGAGFRRVLLINGHGGNAPAASVADRWMTERPGHQVKLFNWWMAPKTLAKIEEVDPVGSHASWIENFPWTRLAGVALPRERKPAMDPELKSRLDPAAFRDALGDGNYGGLYQRSDEEMEAIWEVAVAEAREALESGWV</sequence>
<dbReference type="AlphaFoldDB" id="A0AAE4ZBK8"/>
<evidence type="ECO:0000313" key="6">
    <source>
        <dbReference type="EMBL" id="NIR75951.1"/>
    </source>
</evidence>
<dbReference type="InterPro" id="IPR003785">
    <property type="entry name" value="Creatininase/forma_Hydrolase"/>
</dbReference>